<keyword evidence="3" id="KW-1185">Reference proteome</keyword>
<feature type="transmembrane region" description="Helical" evidence="1">
    <location>
        <begin position="46"/>
        <end position="71"/>
    </location>
</feature>
<geneLocation type="plasmid" evidence="2 3">
    <name>pMETEV01</name>
</geneLocation>
<keyword evidence="1" id="KW-0812">Transmembrane</keyword>
<evidence type="ECO:0000313" key="3">
    <source>
        <dbReference type="Proteomes" id="UP000000391"/>
    </source>
</evidence>
<dbReference type="EMBL" id="CP002070">
    <property type="protein sequence ID" value="ADI75142.1"/>
    <property type="molecule type" value="Genomic_DNA"/>
</dbReference>
<dbReference type="AlphaFoldDB" id="D7EC20"/>
<dbReference type="KEGG" id="mev:Metev_2330"/>
<feature type="transmembrane region" description="Helical" evidence="1">
    <location>
        <begin position="7"/>
        <end position="26"/>
    </location>
</feature>
<keyword evidence="1" id="KW-1133">Transmembrane helix</keyword>
<dbReference type="Proteomes" id="UP000000391">
    <property type="component" value="Plasmid pMETEV01"/>
</dbReference>
<accession>D7EC20</accession>
<sequence precursor="true">MLQKLNSNLISTVLLVILLLLTLLYYLEEFIHPGALYSFFRYISQFIGGVCYALGIFVIIGIVGFFLRYLVKRFN</sequence>
<keyword evidence="2" id="KW-0614">Plasmid</keyword>
<evidence type="ECO:0000256" key="1">
    <source>
        <dbReference type="SAM" id="Phobius"/>
    </source>
</evidence>
<name>D7EC20_METEZ</name>
<keyword evidence="1" id="KW-0472">Membrane</keyword>
<proteinExistence type="predicted"/>
<dbReference type="HOGENOM" id="CLU_2662321_0_0_2"/>
<reference evidence="2 3" key="1">
    <citation type="submission" date="2010-06" db="EMBL/GenBank/DDBJ databases">
        <title>Complete sequence plasmid of Methanohalobium evestigatum Z-7303.</title>
        <authorList>
            <consortium name="US DOE Joint Genome Institute"/>
            <person name="Lucas S."/>
            <person name="Copeland A."/>
            <person name="Lapidus A."/>
            <person name="Cheng J.-F."/>
            <person name="Bruce D."/>
            <person name="Goodwin L."/>
            <person name="Pitluck S."/>
            <person name="Saunders E."/>
            <person name="Detter J.C."/>
            <person name="Han C."/>
            <person name="Tapia R."/>
            <person name="Land M."/>
            <person name="Hauser L."/>
            <person name="Kyrpides N."/>
            <person name="Mikhailova N."/>
            <person name="Sieprawska-Lupa M."/>
            <person name="Whitman W.B."/>
            <person name="Anderson I."/>
            <person name="Woyke T."/>
        </authorList>
    </citation>
    <scope>NUCLEOTIDE SEQUENCE [LARGE SCALE GENOMIC DNA]</scope>
    <source>
        <strain evidence="3">ATCC BAA-1072 / DSM 3721 / NBRC 107634 / OCM 161 / Z-7303</strain>
        <plasmid evidence="3">Plasmid pMETEV01</plasmid>
    </source>
</reference>
<evidence type="ECO:0000313" key="2">
    <source>
        <dbReference type="EMBL" id="ADI75142.1"/>
    </source>
</evidence>
<protein>
    <submittedName>
        <fullName evidence="2">Uncharacterized protein</fullName>
    </submittedName>
</protein>
<gene>
    <name evidence="2" type="ordered locus">Metev_2330</name>
</gene>
<organism evidence="2 3">
    <name type="scientific">Methanohalobium evestigatum (strain ATCC BAA-1072 / DSM 3721 / NBRC 107634 / OCM 161 / Z-7303)</name>
    <dbReference type="NCBI Taxonomy" id="644295"/>
    <lineage>
        <taxon>Archaea</taxon>
        <taxon>Methanobacteriati</taxon>
        <taxon>Methanobacteriota</taxon>
        <taxon>Stenosarchaea group</taxon>
        <taxon>Methanomicrobia</taxon>
        <taxon>Methanosarcinales</taxon>
        <taxon>Methanosarcinaceae</taxon>
        <taxon>Methanohalobium</taxon>
    </lineage>
</organism>